<proteinExistence type="predicted"/>
<evidence type="ECO:0000256" key="1">
    <source>
        <dbReference type="ARBA" id="ARBA00022729"/>
    </source>
</evidence>
<evidence type="ECO:0000313" key="4">
    <source>
        <dbReference type="EMBL" id="TJY37382.1"/>
    </source>
</evidence>
<comment type="caution">
    <text evidence="4">The sequence shown here is derived from an EMBL/GenBank/DDBJ whole genome shotgun (WGS) entry which is preliminary data.</text>
</comment>
<dbReference type="OrthoDB" id="1081439at2"/>
<evidence type="ECO:0000256" key="2">
    <source>
        <dbReference type="SAM" id="SignalP"/>
    </source>
</evidence>
<keyword evidence="1 2" id="KW-0732">Signal</keyword>
<dbReference type="Pfam" id="PF18962">
    <property type="entry name" value="Por_Secre_tail"/>
    <property type="match status" value="1"/>
</dbReference>
<dbReference type="Proteomes" id="UP000307657">
    <property type="component" value="Unassembled WGS sequence"/>
</dbReference>
<sequence length="252" mass="27226">MKQIYIITIVCLLNFNFLNSQTVTVNDNTPNATNTIYTFTYTTTGEIGTSTTTPNIFLMNLPSGFPSITNTIADSNLLGSNVTLKVNGTPITIDATTFGTIGGAWSGGIQMSVAGASVGLTIPAGATIEIIITDLIINPTTTGPFTFDWKTANGGGASTEDFSATLTTLSTDNFISNKNVRIYPNPFNDFVNIHLESNSKFEVYNLLGKRILTQSINKGNSKINISEYEAGVYIFKIMNETGQIKTMKIIKR</sequence>
<dbReference type="EMBL" id="SUPL01000002">
    <property type="protein sequence ID" value="TJY37382.1"/>
    <property type="molecule type" value="Genomic_DNA"/>
</dbReference>
<evidence type="ECO:0000313" key="5">
    <source>
        <dbReference type="Proteomes" id="UP000307657"/>
    </source>
</evidence>
<feature type="signal peptide" evidence="2">
    <location>
        <begin position="1"/>
        <end position="20"/>
    </location>
</feature>
<gene>
    <name evidence="4" type="ORF">E5167_05395</name>
</gene>
<feature type="domain" description="Secretion system C-terminal sorting" evidence="3">
    <location>
        <begin position="182"/>
        <end position="249"/>
    </location>
</feature>
<protein>
    <submittedName>
        <fullName evidence="4">T9SS type A sorting domain-containing protein</fullName>
    </submittedName>
</protein>
<feature type="chain" id="PRO_5020712299" evidence="2">
    <location>
        <begin position="21"/>
        <end position="252"/>
    </location>
</feature>
<accession>A0A4U0F3Q9</accession>
<dbReference type="RefSeq" id="WP_136841799.1">
    <property type="nucleotide sequence ID" value="NZ_SUPL01000002.1"/>
</dbReference>
<dbReference type="NCBIfam" id="TIGR04183">
    <property type="entry name" value="Por_Secre_tail"/>
    <property type="match status" value="1"/>
</dbReference>
<evidence type="ECO:0000259" key="3">
    <source>
        <dbReference type="Pfam" id="PF18962"/>
    </source>
</evidence>
<dbReference type="AlphaFoldDB" id="A0A4U0F3Q9"/>
<keyword evidence="5" id="KW-1185">Reference proteome</keyword>
<dbReference type="InterPro" id="IPR026444">
    <property type="entry name" value="Secre_tail"/>
</dbReference>
<name>A0A4U0F3Q9_9FLAO</name>
<organism evidence="4 5">
    <name type="scientific">Pontimicrobium aquaticum</name>
    <dbReference type="NCBI Taxonomy" id="2565367"/>
    <lineage>
        <taxon>Bacteria</taxon>
        <taxon>Pseudomonadati</taxon>
        <taxon>Bacteroidota</taxon>
        <taxon>Flavobacteriia</taxon>
        <taxon>Flavobacteriales</taxon>
        <taxon>Flavobacteriaceae</taxon>
        <taxon>Pontimicrobium</taxon>
    </lineage>
</organism>
<reference evidence="4 5" key="1">
    <citation type="submission" date="2019-04" db="EMBL/GenBank/DDBJ databases">
        <title>Lacinutrix sp. nov., isolated from marine water.</title>
        <authorList>
            <person name="Kim W."/>
        </authorList>
    </citation>
    <scope>NUCLEOTIDE SEQUENCE [LARGE SCALE GENOMIC DNA]</scope>
    <source>
        <strain evidence="4 5">CAU 1491</strain>
    </source>
</reference>